<evidence type="ECO:0008006" key="6">
    <source>
        <dbReference type="Google" id="ProtNLM"/>
    </source>
</evidence>
<organism evidence="2 4">
    <name type="scientific">Paenibacillus macerans</name>
    <name type="common">Bacillus macerans</name>
    <dbReference type="NCBI Taxonomy" id="44252"/>
    <lineage>
        <taxon>Bacteria</taxon>
        <taxon>Bacillati</taxon>
        <taxon>Bacillota</taxon>
        <taxon>Bacilli</taxon>
        <taxon>Bacillales</taxon>
        <taxon>Paenibacillaceae</taxon>
        <taxon>Paenibacillus</taxon>
    </lineage>
</organism>
<feature type="signal peptide" evidence="1">
    <location>
        <begin position="1"/>
        <end position="25"/>
    </location>
</feature>
<sequence length="278" mass="30735">MLKIVAGYRKLIWIFLLAAVLPACGEPKTGDQWFGFTWSGLAGCDTLTFRGLASLQRGEHSTPEESISYTGRLNNHRELSMSADSLARGGKNRFRAAGLTAASGYEAKLRLENGTWLLQANESSALLHGMSRLNPLDQLEDIHHAVRKKITLESGAARGTKVLRIEMDPGEAGIRLKDELLAEMSLLGADLDSKLAAVSPGRRSHVRTRLTSILSAGREQLLGMLEDMEANVVYHLTINRKTGLPSRLTSETKLKYLTPQGLPQQEVLRTDNRFDHYK</sequence>
<gene>
    <name evidence="2" type="ORF">DJ90_3563</name>
    <name evidence="3" type="ORF">GNQ08_09085</name>
</gene>
<dbReference type="Proteomes" id="UP000029278">
    <property type="component" value="Unassembled WGS sequence"/>
</dbReference>
<comment type="caution">
    <text evidence="2">The sequence shown here is derived from an EMBL/GenBank/DDBJ whole genome shotgun (WGS) entry which is preliminary data.</text>
</comment>
<keyword evidence="4" id="KW-1185">Reference proteome</keyword>
<dbReference type="RefSeq" id="WP_036621554.1">
    <property type="nucleotide sequence ID" value="NZ_BGML01000009.1"/>
</dbReference>
<evidence type="ECO:0000256" key="1">
    <source>
        <dbReference type="SAM" id="SignalP"/>
    </source>
</evidence>
<name>A0A090ZEL3_PAEMA</name>
<accession>A0A090ZEL3</accession>
<feature type="chain" id="PRO_5038207311" description="Lipoprotein" evidence="1">
    <location>
        <begin position="26"/>
        <end position="278"/>
    </location>
</feature>
<keyword evidence="1" id="KW-0732">Signal</keyword>
<dbReference type="EMBL" id="WNZZ01000005">
    <property type="protein sequence ID" value="MUG22563.1"/>
    <property type="molecule type" value="Genomic_DNA"/>
</dbReference>
<evidence type="ECO:0000313" key="4">
    <source>
        <dbReference type="Proteomes" id="UP000029278"/>
    </source>
</evidence>
<dbReference type="STRING" id="44252.DJ90_3563"/>
<dbReference type="AlphaFoldDB" id="A0A090ZEL3"/>
<reference evidence="2 4" key="1">
    <citation type="submission" date="2014-04" db="EMBL/GenBank/DDBJ databases">
        <authorList>
            <person name="Bishop-Lilly K.A."/>
            <person name="Broomall S.M."/>
            <person name="Chain P.S."/>
            <person name="Chertkov O."/>
            <person name="Coyne S.R."/>
            <person name="Daligault H.E."/>
            <person name="Davenport K.W."/>
            <person name="Erkkila T."/>
            <person name="Frey K.G."/>
            <person name="Gibbons H.S."/>
            <person name="Gu W."/>
            <person name="Jaissle J."/>
            <person name="Johnson S.L."/>
            <person name="Koroleva G.I."/>
            <person name="Ladner J.T."/>
            <person name="Lo C.-C."/>
            <person name="Minogue T.D."/>
            <person name="Munk C."/>
            <person name="Palacios G.F."/>
            <person name="Redden C.L."/>
            <person name="Rosenzweig C.N."/>
            <person name="Scholz M.B."/>
            <person name="Teshima H."/>
            <person name="Xu Y."/>
        </authorList>
    </citation>
    <scope>NUCLEOTIDE SEQUENCE [LARGE SCALE GENOMIC DNA]</scope>
    <source>
        <strain evidence="2 4">8244</strain>
    </source>
</reference>
<evidence type="ECO:0000313" key="5">
    <source>
        <dbReference type="Proteomes" id="UP000442469"/>
    </source>
</evidence>
<dbReference type="PATRIC" id="fig|44252.3.peg.2060"/>
<proteinExistence type="predicted"/>
<dbReference type="HOGENOM" id="CLU_084192_0_0_9"/>
<reference evidence="3 5" key="2">
    <citation type="submission" date="2019-11" db="EMBL/GenBank/DDBJ databases">
        <title>Draft genome sequences of five Paenibacillus species of dairy origin.</title>
        <authorList>
            <person name="Olajide A.M."/>
            <person name="Chen S."/>
            <person name="Lapointe G."/>
        </authorList>
    </citation>
    <scope>NUCLEOTIDE SEQUENCE [LARGE SCALE GENOMIC DNA]</scope>
    <source>
        <strain evidence="3 5">3CT49</strain>
    </source>
</reference>
<dbReference type="OrthoDB" id="2664142at2"/>
<protein>
    <recommendedName>
        <fullName evidence="6">Lipoprotein</fullName>
    </recommendedName>
</protein>
<dbReference type="GeneID" id="77006283"/>
<dbReference type="Proteomes" id="UP000442469">
    <property type="component" value="Unassembled WGS sequence"/>
</dbReference>
<evidence type="ECO:0000313" key="2">
    <source>
        <dbReference type="EMBL" id="KFN09764.1"/>
    </source>
</evidence>
<dbReference type="EMBL" id="JMQA01000021">
    <property type="protein sequence ID" value="KFN09764.1"/>
    <property type="molecule type" value="Genomic_DNA"/>
</dbReference>
<evidence type="ECO:0000313" key="3">
    <source>
        <dbReference type="EMBL" id="MUG22563.1"/>
    </source>
</evidence>